<reference evidence="1" key="1">
    <citation type="submission" date="2015-06" db="EMBL/GenBank/DDBJ databases">
        <authorList>
            <person name="Nguyen H."/>
        </authorList>
    </citation>
    <scope>NUCLEOTIDE SEQUENCE</scope>
    <source>
        <strain evidence="1">DAOM 180753</strain>
    </source>
</reference>
<protein>
    <submittedName>
        <fullName evidence="1">Uncharacterized protein</fullName>
    </submittedName>
</protein>
<evidence type="ECO:0000313" key="2">
    <source>
        <dbReference type="Proteomes" id="UP001227192"/>
    </source>
</evidence>
<feature type="non-terminal residue" evidence="1">
    <location>
        <position position="1"/>
    </location>
</feature>
<organism evidence="1 2">
    <name type="scientific">Penicillium thymicola</name>
    <dbReference type="NCBI Taxonomy" id="293382"/>
    <lineage>
        <taxon>Eukaryota</taxon>
        <taxon>Fungi</taxon>
        <taxon>Dikarya</taxon>
        <taxon>Ascomycota</taxon>
        <taxon>Pezizomycotina</taxon>
        <taxon>Eurotiomycetes</taxon>
        <taxon>Eurotiomycetidae</taxon>
        <taxon>Eurotiales</taxon>
        <taxon>Aspergillaceae</taxon>
        <taxon>Penicillium</taxon>
    </lineage>
</organism>
<reference evidence="1" key="2">
    <citation type="journal article" date="2016" name="Fungal Biol.">
        <title>Ochratoxin A production by Penicillium thymicola.</title>
        <authorList>
            <person name="Nguyen H.D.T."/>
            <person name="McMullin D.R."/>
            <person name="Ponomareva E."/>
            <person name="Riley R."/>
            <person name="Pomraning K.R."/>
            <person name="Baker S.E."/>
            <person name="Seifert K.A."/>
        </authorList>
    </citation>
    <scope>NUCLEOTIDE SEQUENCE</scope>
    <source>
        <strain evidence="1">DAOM 180753</strain>
    </source>
</reference>
<comment type="caution">
    <text evidence="1">The sequence shown here is derived from an EMBL/GenBank/DDBJ whole genome shotgun (WGS) entry which is preliminary data.</text>
</comment>
<dbReference type="AlphaFoldDB" id="A0AAI9T4H4"/>
<accession>A0AAI9T4H4</accession>
<gene>
    <name evidence="1" type="ORF">VN97_g13284</name>
</gene>
<dbReference type="EMBL" id="LACB01002024">
    <property type="protein sequence ID" value="KAJ9473799.1"/>
    <property type="molecule type" value="Genomic_DNA"/>
</dbReference>
<keyword evidence="2" id="KW-1185">Reference proteome</keyword>
<evidence type="ECO:0000313" key="1">
    <source>
        <dbReference type="EMBL" id="KAJ9473799.1"/>
    </source>
</evidence>
<sequence length="32" mass="3444">HFFIADLGSTENLGSSVAQKVVVGRATITRRL</sequence>
<proteinExistence type="predicted"/>
<dbReference type="Proteomes" id="UP001227192">
    <property type="component" value="Unassembled WGS sequence"/>
</dbReference>
<name>A0AAI9T4H4_PENTH</name>